<reference evidence="2 3" key="1">
    <citation type="journal article" date="2021" name="Commun. Biol.">
        <title>The genome of Shorea leprosula (Dipterocarpaceae) highlights the ecological relevance of drought in aseasonal tropical rainforests.</title>
        <authorList>
            <person name="Ng K.K.S."/>
            <person name="Kobayashi M.J."/>
            <person name="Fawcett J.A."/>
            <person name="Hatakeyama M."/>
            <person name="Paape T."/>
            <person name="Ng C.H."/>
            <person name="Ang C.C."/>
            <person name="Tnah L.H."/>
            <person name="Lee C.T."/>
            <person name="Nishiyama T."/>
            <person name="Sese J."/>
            <person name="O'Brien M.J."/>
            <person name="Copetti D."/>
            <person name="Mohd Noor M.I."/>
            <person name="Ong R.C."/>
            <person name="Putra M."/>
            <person name="Sireger I.Z."/>
            <person name="Indrioko S."/>
            <person name="Kosugi Y."/>
            <person name="Izuno A."/>
            <person name="Isagi Y."/>
            <person name="Lee S.L."/>
            <person name="Shimizu K.K."/>
        </authorList>
    </citation>
    <scope>NUCLEOTIDE SEQUENCE [LARGE SCALE GENOMIC DNA]</scope>
    <source>
        <strain evidence="2">214</strain>
    </source>
</reference>
<dbReference type="EMBL" id="BPVZ01000322">
    <property type="protein sequence ID" value="GKV49837.1"/>
    <property type="molecule type" value="Genomic_DNA"/>
</dbReference>
<feature type="compositionally biased region" description="Polar residues" evidence="1">
    <location>
        <begin position="77"/>
        <end position="86"/>
    </location>
</feature>
<feature type="compositionally biased region" description="Basic and acidic residues" evidence="1">
    <location>
        <begin position="152"/>
        <end position="161"/>
    </location>
</feature>
<proteinExistence type="predicted"/>
<keyword evidence="3" id="KW-1185">Reference proteome</keyword>
<sequence>MPCGHPIWRRKTLGNQQESRGGRQIWKPSRAPPQIRRRRKKAAGSAPNRTKKEKPNEPPPRSTGESHGSPDQKKQTVQETKLYKTTNKQKNKRGHRKGTHKPTDPEGSSEDGAQAGSSMLERPGSPQRLKHQNVGSSKASDQKNHRAGKGRQMQERRERKGERRKRKFLLKSLLSPRLEFSECDINIGQ</sequence>
<name>A0AAV5MML0_9ROSI</name>
<gene>
    <name evidence="2" type="ORF">SLEP1_g56564</name>
</gene>
<evidence type="ECO:0000313" key="3">
    <source>
        <dbReference type="Proteomes" id="UP001054252"/>
    </source>
</evidence>
<comment type="caution">
    <text evidence="2">The sequence shown here is derived from an EMBL/GenBank/DDBJ whole genome shotgun (WGS) entry which is preliminary data.</text>
</comment>
<evidence type="ECO:0000313" key="2">
    <source>
        <dbReference type="EMBL" id="GKV49837.1"/>
    </source>
</evidence>
<dbReference type="Proteomes" id="UP001054252">
    <property type="component" value="Unassembled WGS sequence"/>
</dbReference>
<feature type="region of interest" description="Disordered" evidence="1">
    <location>
        <begin position="1"/>
        <end position="170"/>
    </location>
</feature>
<organism evidence="2 3">
    <name type="scientific">Rubroshorea leprosula</name>
    <dbReference type="NCBI Taxonomy" id="152421"/>
    <lineage>
        <taxon>Eukaryota</taxon>
        <taxon>Viridiplantae</taxon>
        <taxon>Streptophyta</taxon>
        <taxon>Embryophyta</taxon>
        <taxon>Tracheophyta</taxon>
        <taxon>Spermatophyta</taxon>
        <taxon>Magnoliopsida</taxon>
        <taxon>eudicotyledons</taxon>
        <taxon>Gunneridae</taxon>
        <taxon>Pentapetalae</taxon>
        <taxon>rosids</taxon>
        <taxon>malvids</taxon>
        <taxon>Malvales</taxon>
        <taxon>Dipterocarpaceae</taxon>
        <taxon>Rubroshorea</taxon>
    </lineage>
</organism>
<dbReference type="AlphaFoldDB" id="A0AAV5MML0"/>
<evidence type="ECO:0000256" key="1">
    <source>
        <dbReference type="SAM" id="MobiDB-lite"/>
    </source>
</evidence>
<accession>A0AAV5MML0</accession>
<feature type="compositionally biased region" description="Basic residues" evidence="1">
    <location>
        <begin position="87"/>
        <end position="100"/>
    </location>
</feature>
<protein>
    <submittedName>
        <fullName evidence="2">Uncharacterized protein</fullName>
    </submittedName>
</protein>